<sequence>MSSKIPEKAVQGGSCTFCDKYDSTLEEHIETMTHKRAAKRLFCHFCGIQFFSDSERNKHRNESEDHETKTITRVANHPLFKILPEDSDEQLDEALQKLVYYLYYSNALPYNVTLEYLRYYQQKVRSKHSIFDTPTNSSEIFKNGLANIIAEQHILLKCDKKANSTRIKVLQEIQCLVKLFMELRVDLHRTRLPLVSKWNEVLFSVTKNKTENW</sequence>
<keyword evidence="1" id="KW-1185">Reference proteome</keyword>
<gene>
    <name evidence="2 3" type="primary">LOC115880366</name>
</gene>
<dbReference type="GeneID" id="115880366"/>
<reference evidence="2 3" key="1">
    <citation type="submission" date="2025-04" db="UniProtKB">
        <authorList>
            <consortium name="RefSeq"/>
        </authorList>
    </citation>
    <scope>IDENTIFICATION</scope>
    <source>
        <tissue evidence="2 3">Gonads</tissue>
    </source>
</reference>
<evidence type="ECO:0000313" key="1">
    <source>
        <dbReference type="Proteomes" id="UP000504635"/>
    </source>
</evidence>
<dbReference type="RefSeq" id="XP_030753437.1">
    <property type="nucleotide sequence ID" value="XM_030897577.1"/>
</dbReference>
<dbReference type="AlphaFoldDB" id="A0A6J2XQU0"/>
<dbReference type="Proteomes" id="UP000504635">
    <property type="component" value="Unplaced"/>
</dbReference>
<evidence type="ECO:0000313" key="3">
    <source>
        <dbReference type="RefSeq" id="XP_030753437.1"/>
    </source>
</evidence>
<name>A0A6J2XQU0_SITOR</name>
<dbReference type="KEGG" id="soy:115880366"/>
<accession>A0A6J2XQU0</accession>
<proteinExistence type="predicted"/>
<evidence type="ECO:0000313" key="2">
    <source>
        <dbReference type="RefSeq" id="XP_030753436.1"/>
    </source>
</evidence>
<organism evidence="1 2">
    <name type="scientific">Sitophilus oryzae</name>
    <name type="common">Rice weevil</name>
    <name type="synonym">Curculio oryzae</name>
    <dbReference type="NCBI Taxonomy" id="7048"/>
    <lineage>
        <taxon>Eukaryota</taxon>
        <taxon>Metazoa</taxon>
        <taxon>Ecdysozoa</taxon>
        <taxon>Arthropoda</taxon>
        <taxon>Hexapoda</taxon>
        <taxon>Insecta</taxon>
        <taxon>Pterygota</taxon>
        <taxon>Neoptera</taxon>
        <taxon>Endopterygota</taxon>
        <taxon>Coleoptera</taxon>
        <taxon>Polyphaga</taxon>
        <taxon>Cucujiformia</taxon>
        <taxon>Curculionidae</taxon>
        <taxon>Dryophthorinae</taxon>
        <taxon>Sitophilus</taxon>
    </lineage>
</organism>
<protein>
    <submittedName>
        <fullName evidence="2 3">Uncharacterized protein LOC115880366</fullName>
    </submittedName>
</protein>
<dbReference type="RefSeq" id="XP_030753436.1">
    <property type="nucleotide sequence ID" value="XM_030897576.1"/>
</dbReference>